<dbReference type="EMBL" id="CABHNW010000180">
    <property type="protein sequence ID" value="VUX41006.1"/>
    <property type="molecule type" value="Genomic_DNA"/>
</dbReference>
<name>A0A564W7Z8_9FIRM</name>
<evidence type="ECO:0000313" key="2">
    <source>
        <dbReference type="Proteomes" id="UP000408482"/>
    </source>
</evidence>
<gene>
    <name evidence="1" type="ORF">RSSSTS7063_01617</name>
</gene>
<protein>
    <submittedName>
        <fullName evidence="1">Uncharacterized protein</fullName>
    </submittedName>
</protein>
<sequence length="147" mass="16864">MYSWFFQLVDRLPVGRRGRGFHQKKRCFLDASHKIMLHGSVQRCGIIIFFMPAWIIIPGCNIHNILKFFIVQSVVVIHQIGGCRKLGTTCTDRRNLMLHKIHSPVCNKTFPVQGKCMKSIFPLWRRTFDLIKAVIGMAPERCAPAGI</sequence>
<accession>A0A564W7Z8</accession>
<proteinExistence type="predicted"/>
<evidence type="ECO:0000313" key="1">
    <source>
        <dbReference type="EMBL" id="VUX41006.1"/>
    </source>
</evidence>
<dbReference type="Proteomes" id="UP000408482">
    <property type="component" value="Unassembled WGS sequence"/>
</dbReference>
<organism evidence="1 2">
    <name type="scientific">Blautia luti</name>
    <dbReference type="NCBI Taxonomy" id="89014"/>
    <lineage>
        <taxon>Bacteria</taxon>
        <taxon>Bacillati</taxon>
        <taxon>Bacillota</taxon>
        <taxon>Clostridia</taxon>
        <taxon>Lachnospirales</taxon>
        <taxon>Lachnospiraceae</taxon>
        <taxon>Blautia</taxon>
    </lineage>
</organism>
<reference evidence="1 2" key="1">
    <citation type="submission" date="2019-07" db="EMBL/GenBank/DDBJ databases">
        <authorList>
            <person name="Hibberd C M."/>
            <person name="Gehrig L. J."/>
            <person name="Chang H.-W."/>
            <person name="Venkatesh S."/>
        </authorList>
    </citation>
    <scope>NUCLEOTIDE SEQUENCE [LARGE SCALE GENOMIC DNA]</scope>
    <source>
        <strain evidence="1">Blautia_luti_SSTS_Bg7063</strain>
    </source>
</reference>
<dbReference type="AlphaFoldDB" id="A0A564W7Z8"/>
<keyword evidence="2" id="KW-1185">Reference proteome</keyword>